<feature type="transmembrane region" description="Helical" evidence="7">
    <location>
        <begin position="415"/>
        <end position="436"/>
    </location>
</feature>
<dbReference type="InterPro" id="IPR020846">
    <property type="entry name" value="MFS_dom"/>
</dbReference>
<evidence type="ECO:0000256" key="3">
    <source>
        <dbReference type="ARBA" id="ARBA00022692"/>
    </source>
</evidence>
<feature type="transmembrane region" description="Helical" evidence="7">
    <location>
        <begin position="448"/>
        <end position="468"/>
    </location>
</feature>
<feature type="transmembrane region" description="Helical" evidence="7">
    <location>
        <begin position="547"/>
        <end position="569"/>
    </location>
</feature>
<dbReference type="SUPFAM" id="SSF103473">
    <property type="entry name" value="MFS general substrate transporter"/>
    <property type="match status" value="1"/>
</dbReference>
<protein>
    <recommendedName>
        <fullName evidence="8">Major facilitator superfamily (MFS) profile domain-containing protein</fullName>
    </recommendedName>
</protein>
<evidence type="ECO:0000313" key="9">
    <source>
        <dbReference type="EMBL" id="KXT16515.1"/>
    </source>
</evidence>
<proteinExistence type="predicted"/>
<feature type="transmembrane region" description="Helical" evidence="7">
    <location>
        <begin position="384"/>
        <end position="403"/>
    </location>
</feature>
<name>A0A139IPA7_9PEZI</name>
<feature type="transmembrane region" description="Helical" evidence="7">
    <location>
        <begin position="144"/>
        <end position="166"/>
    </location>
</feature>
<feature type="transmembrane region" description="Helical" evidence="7">
    <location>
        <begin position="353"/>
        <end position="377"/>
    </location>
</feature>
<keyword evidence="2" id="KW-0813">Transport</keyword>
<gene>
    <name evidence="9" type="ORF">AC579_1330</name>
</gene>
<dbReference type="EMBL" id="LFZO01000035">
    <property type="protein sequence ID" value="KXT16515.1"/>
    <property type="molecule type" value="Genomic_DNA"/>
</dbReference>
<dbReference type="GO" id="GO:0005886">
    <property type="term" value="C:plasma membrane"/>
    <property type="evidence" value="ECO:0007669"/>
    <property type="project" value="TreeGrafter"/>
</dbReference>
<evidence type="ECO:0000256" key="7">
    <source>
        <dbReference type="SAM" id="Phobius"/>
    </source>
</evidence>
<organism evidence="9 10">
    <name type="scientific">Pseudocercospora musae</name>
    <dbReference type="NCBI Taxonomy" id="113226"/>
    <lineage>
        <taxon>Eukaryota</taxon>
        <taxon>Fungi</taxon>
        <taxon>Dikarya</taxon>
        <taxon>Ascomycota</taxon>
        <taxon>Pezizomycotina</taxon>
        <taxon>Dothideomycetes</taxon>
        <taxon>Dothideomycetidae</taxon>
        <taxon>Mycosphaerellales</taxon>
        <taxon>Mycosphaerellaceae</taxon>
        <taxon>Pseudocercospora</taxon>
    </lineage>
</organism>
<comment type="subcellular location">
    <subcellularLocation>
        <location evidence="1">Membrane</location>
        <topology evidence="1">Multi-pass membrane protein</topology>
    </subcellularLocation>
</comment>
<dbReference type="Gene3D" id="1.20.1250.20">
    <property type="entry name" value="MFS general substrate transporter like domains"/>
    <property type="match status" value="1"/>
</dbReference>
<feature type="transmembrane region" description="Helical" evidence="7">
    <location>
        <begin position="206"/>
        <end position="226"/>
    </location>
</feature>
<feature type="transmembrane region" description="Helical" evidence="7">
    <location>
        <begin position="57"/>
        <end position="84"/>
    </location>
</feature>
<feature type="transmembrane region" description="Helical" evidence="7">
    <location>
        <begin position="178"/>
        <end position="200"/>
    </location>
</feature>
<dbReference type="OrthoDB" id="4139357at2759"/>
<evidence type="ECO:0000256" key="5">
    <source>
        <dbReference type="ARBA" id="ARBA00023136"/>
    </source>
</evidence>
<feature type="transmembrane region" description="Helical" evidence="7">
    <location>
        <begin position="90"/>
        <end position="108"/>
    </location>
</feature>
<comment type="caution">
    <text evidence="9">The sequence shown here is derived from an EMBL/GenBank/DDBJ whole genome shotgun (WGS) entry which is preliminary data.</text>
</comment>
<feature type="domain" description="Major facilitator superfamily (MFS) profile" evidence="8">
    <location>
        <begin position="44"/>
        <end position="525"/>
    </location>
</feature>
<dbReference type="InterPro" id="IPR010573">
    <property type="entry name" value="MFS_Str1/Tri12-like"/>
</dbReference>
<dbReference type="PANTHER" id="PTHR23501:SF109">
    <property type="entry name" value="MAJOR FACILITATOR SUPERFAMILY (MFS) PROFILE DOMAIN-CONTAINING PROTEIN-RELATED"/>
    <property type="match status" value="1"/>
</dbReference>
<keyword evidence="5 7" id="KW-0472">Membrane</keyword>
<feature type="transmembrane region" description="Helical" evidence="7">
    <location>
        <begin position="120"/>
        <end position="138"/>
    </location>
</feature>
<dbReference type="InterPro" id="IPR036259">
    <property type="entry name" value="MFS_trans_sf"/>
</dbReference>
<dbReference type="Proteomes" id="UP000073492">
    <property type="component" value="Unassembled WGS sequence"/>
</dbReference>
<keyword evidence="10" id="KW-1185">Reference proteome</keyword>
<accession>A0A139IPA7</accession>
<evidence type="ECO:0000259" key="8">
    <source>
        <dbReference type="PROSITE" id="PS50850"/>
    </source>
</evidence>
<feature type="transmembrane region" description="Helical" evidence="7">
    <location>
        <begin position="246"/>
        <end position="264"/>
    </location>
</feature>
<dbReference type="PANTHER" id="PTHR23501">
    <property type="entry name" value="MAJOR FACILITATOR SUPERFAMILY"/>
    <property type="match status" value="1"/>
</dbReference>
<sequence length="581" mass="63254">MPAEEKQQNLSSLEKVETRQTDGDGDGDGDASPKGEHEPEEQNVENKITFSFFMTMLGLAMTFVVAEVTPLFLVTSFTVIAFSLDAMDNLVWILVAPYISTGAIAPFVGSLSDLMGRKGIICFSLVLAVISFILQGAAPNFACYLCGQVIAGAAIGIQILTVVAAASELVPVAKRGATIGYIVIGFLPFAPASLYGQLIAEHDWRYIYLVLGIWSAISLVVLLIYYNPPPRPTAIGMSKMELLKRLDWGGSLLSILGVVLFLIGVNWGGQFHPWRAAKVICMLVFGVVTLGIFGCYERWVVKYPMFPGRLVQSKRHFLSVSALCLTSGINYVPLTVFWTIQTYSVYGASFEDAGIWLLPLGFCIAGGAIISAILITVFKNHIQWVLLFFCCLQVVGMGCMSLFDPADINTVWAPMIFGLIGVGAVLLPSQVVFSVISPDDLIGTSVALSLVIRMIGQVIGKSMFYNIFKSRVRKLANTDPYLIAFPALSVGFGDSGDPAERIEELVTTMTAGPLSHYLELFPEINTPEELATIVQAGQNLYAKCFPLLYYVSIPFGVLAILSCFGLWGLDKYMTKRVAVHL</sequence>
<evidence type="ECO:0000313" key="10">
    <source>
        <dbReference type="Proteomes" id="UP000073492"/>
    </source>
</evidence>
<dbReference type="Pfam" id="PF06609">
    <property type="entry name" value="TRI12"/>
    <property type="match status" value="1"/>
</dbReference>
<keyword evidence="3 7" id="KW-0812">Transmembrane</keyword>
<keyword evidence="4 7" id="KW-1133">Transmembrane helix</keyword>
<feature type="region of interest" description="Disordered" evidence="6">
    <location>
        <begin position="1"/>
        <end position="42"/>
    </location>
</feature>
<feature type="transmembrane region" description="Helical" evidence="7">
    <location>
        <begin position="317"/>
        <end position="341"/>
    </location>
</feature>
<evidence type="ECO:0000256" key="1">
    <source>
        <dbReference type="ARBA" id="ARBA00004141"/>
    </source>
</evidence>
<evidence type="ECO:0000256" key="6">
    <source>
        <dbReference type="SAM" id="MobiDB-lite"/>
    </source>
</evidence>
<reference evidence="9 10" key="1">
    <citation type="submission" date="2015-07" db="EMBL/GenBank/DDBJ databases">
        <title>Comparative genomics of the Sigatoka disease complex on banana suggests a link between parallel evolutionary changes in Pseudocercospora fijiensis and Pseudocercospora eumusae and increased virulence on the banana host.</title>
        <authorList>
            <person name="Chang T.-C."/>
            <person name="Salvucci A."/>
            <person name="Crous P.W."/>
            <person name="Stergiopoulos I."/>
        </authorList>
    </citation>
    <scope>NUCLEOTIDE SEQUENCE [LARGE SCALE GENOMIC DNA]</scope>
    <source>
        <strain evidence="9 10">CBS 116634</strain>
    </source>
</reference>
<dbReference type="PROSITE" id="PS50850">
    <property type="entry name" value="MFS"/>
    <property type="match status" value="1"/>
</dbReference>
<dbReference type="GO" id="GO:0022857">
    <property type="term" value="F:transmembrane transporter activity"/>
    <property type="evidence" value="ECO:0007669"/>
    <property type="project" value="InterPro"/>
</dbReference>
<evidence type="ECO:0000256" key="4">
    <source>
        <dbReference type="ARBA" id="ARBA00022989"/>
    </source>
</evidence>
<feature type="transmembrane region" description="Helical" evidence="7">
    <location>
        <begin position="276"/>
        <end position="296"/>
    </location>
</feature>
<evidence type="ECO:0000256" key="2">
    <source>
        <dbReference type="ARBA" id="ARBA00022448"/>
    </source>
</evidence>
<dbReference type="AlphaFoldDB" id="A0A139IPA7"/>